<feature type="signal peptide" evidence="2">
    <location>
        <begin position="1"/>
        <end position="33"/>
    </location>
</feature>
<keyword evidence="4" id="KW-1185">Reference proteome</keyword>
<dbReference type="EMBL" id="JAQQWP010000009">
    <property type="protein sequence ID" value="KAK8100007.1"/>
    <property type="molecule type" value="Genomic_DNA"/>
</dbReference>
<accession>A0AAW0QBH0</accession>
<feature type="chain" id="PRO_5043945645" evidence="2">
    <location>
        <begin position="34"/>
        <end position="123"/>
    </location>
</feature>
<dbReference type="Proteomes" id="UP001392437">
    <property type="component" value="Unassembled WGS sequence"/>
</dbReference>
<proteinExistence type="predicted"/>
<evidence type="ECO:0000256" key="1">
    <source>
        <dbReference type="SAM" id="MobiDB-lite"/>
    </source>
</evidence>
<evidence type="ECO:0000313" key="4">
    <source>
        <dbReference type="Proteomes" id="UP001392437"/>
    </source>
</evidence>
<sequence>MRKSGLNRAEYCIFICILYSLVAFELACKKVSAFCHALNAAIWSHITAPSGDDSPPRRSPQARGPASTTTAADTPTEQFLTVSPGASLAPPSPLPPHGWFNLSGSPPKYEEVVSGKDLTQQCS</sequence>
<evidence type="ECO:0000313" key="3">
    <source>
        <dbReference type="EMBL" id="KAK8100007.1"/>
    </source>
</evidence>
<dbReference type="AlphaFoldDB" id="A0AAW0QBH0"/>
<gene>
    <name evidence="3" type="ORF">PG999_010381</name>
</gene>
<name>A0AAW0QBH0_9PEZI</name>
<protein>
    <submittedName>
        <fullName evidence="3">Uncharacterized protein</fullName>
    </submittedName>
</protein>
<feature type="region of interest" description="Disordered" evidence="1">
    <location>
        <begin position="47"/>
        <end position="102"/>
    </location>
</feature>
<organism evidence="3 4">
    <name type="scientific">Apiospora kogelbergensis</name>
    <dbReference type="NCBI Taxonomy" id="1337665"/>
    <lineage>
        <taxon>Eukaryota</taxon>
        <taxon>Fungi</taxon>
        <taxon>Dikarya</taxon>
        <taxon>Ascomycota</taxon>
        <taxon>Pezizomycotina</taxon>
        <taxon>Sordariomycetes</taxon>
        <taxon>Xylariomycetidae</taxon>
        <taxon>Amphisphaeriales</taxon>
        <taxon>Apiosporaceae</taxon>
        <taxon>Apiospora</taxon>
    </lineage>
</organism>
<comment type="caution">
    <text evidence="3">The sequence shown here is derived from an EMBL/GenBank/DDBJ whole genome shotgun (WGS) entry which is preliminary data.</text>
</comment>
<feature type="compositionally biased region" description="Low complexity" evidence="1">
    <location>
        <begin position="65"/>
        <end position="76"/>
    </location>
</feature>
<reference evidence="3 4" key="1">
    <citation type="submission" date="2023-01" db="EMBL/GenBank/DDBJ databases">
        <title>Analysis of 21 Apiospora genomes using comparative genomics revels a genus with tremendous synthesis potential of carbohydrate active enzymes and secondary metabolites.</title>
        <authorList>
            <person name="Sorensen T."/>
        </authorList>
    </citation>
    <scope>NUCLEOTIDE SEQUENCE [LARGE SCALE GENOMIC DNA]</scope>
    <source>
        <strain evidence="3 4">CBS 117206</strain>
    </source>
</reference>
<keyword evidence="2" id="KW-0732">Signal</keyword>
<evidence type="ECO:0000256" key="2">
    <source>
        <dbReference type="SAM" id="SignalP"/>
    </source>
</evidence>